<keyword evidence="1" id="KW-0472">Membrane</keyword>
<feature type="transmembrane region" description="Helical" evidence="1">
    <location>
        <begin position="147"/>
        <end position="169"/>
    </location>
</feature>
<feature type="transmembrane region" description="Helical" evidence="1">
    <location>
        <begin position="107"/>
        <end position="123"/>
    </location>
</feature>
<feature type="transmembrane region" description="Helical" evidence="1">
    <location>
        <begin position="181"/>
        <end position="207"/>
    </location>
</feature>
<dbReference type="Proteomes" id="UP000007756">
    <property type="component" value="Chromosome"/>
</dbReference>
<protein>
    <submittedName>
        <fullName evidence="2">Uncharacterized protein</fullName>
    </submittedName>
</protein>
<name>A0A0H3DN75_MYCPB</name>
<dbReference type="EMBL" id="CP002077">
    <property type="protein sequence ID" value="ADK87172.1"/>
    <property type="molecule type" value="Genomic_DNA"/>
</dbReference>
<evidence type="ECO:0000313" key="3">
    <source>
        <dbReference type="Proteomes" id="UP000007756"/>
    </source>
</evidence>
<evidence type="ECO:0000256" key="1">
    <source>
        <dbReference type="SAM" id="Phobius"/>
    </source>
</evidence>
<evidence type="ECO:0000313" key="2">
    <source>
        <dbReference type="EMBL" id="ADK87172.1"/>
    </source>
</evidence>
<dbReference type="PaxDb" id="722438-MPNE_0415"/>
<gene>
    <name evidence="2" type="ordered locus">MPNE_0415</name>
</gene>
<dbReference type="KEGG" id="mpj:MPNE_0415"/>
<dbReference type="RefSeq" id="WP_014325483.1">
    <property type="nucleotide sequence ID" value="NZ_CP010546.1"/>
</dbReference>
<keyword evidence="1" id="KW-1133">Transmembrane helix</keyword>
<organism evidence="2 3">
    <name type="scientific">Mycoplasmoides pneumoniae (strain ATCC 15531 / DSM 23978 / CIP 103766 / NBRC 14401 / NCTC 10119 / FH)</name>
    <name type="common">Mycoplasma pneumoniae</name>
    <dbReference type="NCBI Taxonomy" id="722438"/>
    <lineage>
        <taxon>Bacteria</taxon>
        <taxon>Bacillati</taxon>
        <taxon>Mycoplasmatota</taxon>
        <taxon>Mycoplasmoidales</taxon>
        <taxon>Mycoplasmoidaceae</taxon>
        <taxon>Mycoplasmoides</taxon>
    </lineage>
</organism>
<dbReference type="HOGENOM" id="CLU_038250_0_0_14"/>
<dbReference type="STRING" id="722438.F539_02005"/>
<dbReference type="AlphaFoldDB" id="A0A0H3DN75"/>
<dbReference type="GeneID" id="66608984"/>
<keyword evidence="1" id="KW-0812">Transmembrane</keyword>
<reference evidence="2 3" key="1">
    <citation type="journal article" date="2010" name="Appl. Environ. Microbiol.">
        <title>Targeted chromosomal knockouts in Mycoplasma pneumoniae.</title>
        <authorList>
            <person name="Krishnakumar R."/>
            <person name="Assad-Garcia N."/>
            <person name="Benders G.A."/>
            <person name="Phan Q."/>
            <person name="Montague M.G."/>
            <person name="Glass J.I."/>
        </authorList>
    </citation>
    <scope>NUCLEOTIDE SEQUENCE [LARGE SCALE GENOMIC DNA]</scope>
    <source>
        <strain evidence="3">ATCC 15531 / DSM 22911 / NBRC 14401 / NCTC 10119 / FH</strain>
    </source>
</reference>
<accession>A0A0H3DN75</accession>
<proteinExistence type="predicted"/>
<sequence length="534" mass="62584">METQNQIETLRYIFNQLNNQDKPQIIWFSGEGEDEKINFLIRLDNYFQPTFVQDLTINFLPAFVKRNKKNPPNTLAKGNFVNIANKLLAVLARSLSWKQLNKPQQKWLLWLLVPFLLLRQLWLKKKVSKIFQFVNERGILSFIKEQWPILTTLVTVGTTLGTPIFSITISQQKAILENAGHGAFVFLVIFSVFAIALGLVSSLIFLVSSLFSIRQKKSLQQLHQILSRLINKYFCLANSEQNQTGRYQLKNTGVCFFYGFDFEEKEYITQAMNLLLLLKQTNCFVLVGCKESNMLLIKNKVEPDINLKQSSLYLDLKSQISPLAQISKYNLLFEELALDADMFYLEDFFALLKTPRQIVNFLFRIKQNLKEFHQPQTLWFDYLALWALVIATDFEFNNVLWSFNDYLSLTNKQKEDYASVNLTAFFNRSLKNHKDNSLLFKPELFNTHAYIPETYTQVTLENIDSDKRAQLVALNWFSQQKFSDFIEEKINFWQTQQAENKVFYLTLGERIFFLVLVNKKFKQIKLEAALKYLN</sequence>
<dbReference type="eggNOG" id="ENOG50344AC">
    <property type="taxonomic scope" value="Bacteria"/>
</dbReference>
<dbReference type="PATRIC" id="fig|722438.3.peg.399"/>